<feature type="domain" description="PLD phosphodiesterase" evidence="11">
    <location>
        <begin position="286"/>
        <end position="313"/>
    </location>
</feature>
<evidence type="ECO:0000256" key="2">
    <source>
        <dbReference type="ARBA" id="ARBA00022516"/>
    </source>
</evidence>
<dbReference type="SMART" id="SM00155">
    <property type="entry name" value="PLDc"/>
    <property type="match status" value="2"/>
</dbReference>
<dbReference type="Gene3D" id="3.30.870.10">
    <property type="entry name" value="Endonuclease Chain A"/>
    <property type="match status" value="2"/>
</dbReference>
<comment type="caution">
    <text evidence="12">The sequence shown here is derived from an EMBL/GenBank/DDBJ whole genome shotgun (WGS) entry which is preliminary data.</text>
</comment>
<dbReference type="PANTHER" id="PTHR21248:SF23">
    <property type="entry name" value="CARDIOLIPIN SYNTHASE B"/>
    <property type="match status" value="1"/>
</dbReference>
<accession>A0ABQ3AR22</accession>
<keyword evidence="6 9" id="KW-0472">Membrane</keyword>
<sequence length="410" mass="47284">MNEGMVRGNSISLLVNGDEFFARILEVIDAAELEILIETFMLRDDLVGRKVQHGLIDAARRGVWVSVLADGYGTHFLPQSFIDEMRAAGIVFRLYHPQPQWLRIRANIFKRLHRKILVADGHTAFVGGINLEANHLSEFDAECKQDYAAEIQGPIVRDIQQFARQAIQAQFDKKFDFVRHGANPGSEIQSQDATLQLVTRDNDRFRTSIEDQYLERIRAAEHRITIANCYFFPGYRILKALRDAARRGVEVRLLTQGKPDSIMAKRAAFTIYDFLVKSDIQVYEYWERRLHAKIAAFDNEWATIGSSNLDPLSFFLNLEANIFVRDYDFNRQTQEAIENLINRSNVIKINDSWLEQRTLLMGFLSFLSYHLVRHLPGLTAWVHKRERASETGPGHLRSRKPGSDRRRNHG</sequence>
<dbReference type="PIRSF" id="PIRSF000850">
    <property type="entry name" value="Phospholipase_D_PSS"/>
    <property type="match status" value="1"/>
</dbReference>
<keyword evidence="7 9" id="KW-0594">Phospholipid biosynthesis</keyword>
<feature type="region of interest" description="Disordered" evidence="10">
    <location>
        <begin position="389"/>
        <end position="410"/>
    </location>
</feature>
<feature type="active site" evidence="9">
    <location>
        <position position="113"/>
    </location>
</feature>
<feature type="active site" evidence="9">
    <location>
        <position position="293"/>
    </location>
</feature>
<dbReference type="CDD" id="cd09159">
    <property type="entry name" value="PLDc_ybhO_like_2"/>
    <property type="match status" value="1"/>
</dbReference>
<dbReference type="Pfam" id="PF13091">
    <property type="entry name" value="PLDc_2"/>
    <property type="match status" value="2"/>
</dbReference>
<feature type="active site" evidence="9">
    <location>
        <position position="298"/>
    </location>
</feature>
<feature type="active site" evidence="9">
    <location>
        <position position="120"/>
    </location>
</feature>
<dbReference type="CDD" id="cd09110">
    <property type="entry name" value="PLDc_CLS_1"/>
    <property type="match status" value="1"/>
</dbReference>
<feature type="domain" description="PLD phosphodiesterase" evidence="11">
    <location>
        <begin position="108"/>
        <end position="135"/>
    </location>
</feature>
<dbReference type="RefSeq" id="WP_189572335.1">
    <property type="nucleotide sequence ID" value="NZ_BMXV01000001.1"/>
</dbReference>
<evidence type="ECO:0000256" key="9">
    <source>
        <dbReference type="HAMAP-Rule" id="MF_01917"/>
    </source>
</evidence>
<dbReference type="PROSITE" id="PS50035">
    <property type="entry name" value="PLD"/>
    <property type="match status" value="2"/>
</dbReference>
<gene>
    <name evidence="9 12" type="primary">clsB</name>
    <name evidence="12" type="ORF">GCM10007071_05260</name>
</gene>
<keyword evidence="4" id="KW-0677">Repeat</keyword>
<dbReference type="InterPro" id="IPR001736">
    <property type="entry name" value="PLipase_D/transphosphatidylase"/>
</dbReference>
<keyword evidence="13" id="KW-1185">Reference proteome</keyword>
<comment type="catalytic activity">
    <reaction evidence="9">
        <text>2 a 1,2-diacyl-sn-glycero-3-phospho-(1'-sn-glycerol) = a cardiolipin + glycerol</text>
        <dbReference type="Rhea" id="RHEA:31451"/>
        <dbReference type="ChEBI" id="CHEBI:17754"/>
        <dbReference type="ChEBI" id="CHEBI:62237"/>
        <dbReference type="ChEBI" id="CHEBI:64716"/>
    </reaction>
</comment>
<keyword evidence="3 9" id="KW-0808">Transferase</keyword>
<comment type="similarity">
    <text evidence="9">Belongs to the phospholipase D family. Cardiolipin synthase subfamily. ClsB sub-subfamily.</text>
</comment>
<evidence type="ECO:0000256" key="1">
    <source>
        <dbReference type="ARBA" id="ARBA00022475"/>
    </source>
</evidence>
<evidence type="ECO:0000313" key="13">
    <source>
        <dbReference type="Proteomes" id="UP000601597"/>
    </source>
</evidence>
<dbReference type="EC" id="2.7.8.-" evidence="9"/>
<evidence type="ECO:0000256" key="8">
    <source>
        <dbReference type="ARBA" id="ARBA00023264"/>
    </source>
</evidence>
<dbReference type="InterPro" id="IPR030872">
    <property type="entry name" value="Cardiolipin_synth_ClsB"/>
</dbReference>
<dbReference type="EMBL" id="BMXV01000001">
    <property type="protein sequence ID" value="GGY61387.1"/>
    <property type="molecule type" value="Genomic_DNA"/>
</dbReference>
<keyword evidence="5 9" id="KW-0443">Lipid metabolism</keyword>
<evidence type="ECO:0000256" key="5">
    <source>
        <dbReference type="ARBA" id="ARBA00023098"/>
    </source>
</evidence>
<keyword evidence="2 9" id="KW-0444">Lipid biosynthesis</keyword>
<reference evidence="13" key="1">
    <citation type="journal article" date="2019" name="Int. J. Syst. Evol. Microbiol.">
        <title>The Global Catalogue of Microorganisms (GCM) 10K type strain sequencing project: providing services to taxonomists for standard genome sequencing and annotation.</title>
        <authorList>
            <consortium name="The Broad Institute Genomics Platform"/>
            <consortium name="The Broad Institute Genome Sequencing Center for Infectious Disease"/>
            <person name="Wu L."/>
            <person name="Ma J."/>
        </authorList>
    </citation>
    <scope>NUCLEOTIDE SEQUENCE [LARGE SCALE GENOMIC DNA]</scope>
    <source>
        <strain evidence="13">KCTC 22280</strain>
    </source>
</reference>
<organism evidence="12 13">
    <name type="scientific">Marinobacter zhanjiangensis</name>
    <dbReference type="NCBI Taxonomy" id="578215"/>
    <lineage>
        <taxon>Bacteria</taxon>
        <taxon>Pseudomonadati</taxon>
        <taxon>Pseudomonadota</taxon>
        <taxon>Gammaproteobacteria</taxon>
        <taxon>Pseudomonadales</taxon>
        <taxon>Marinobacteraceae</taxon>
        <taxon>Marinobacter</taxon>
    </lineage>
</organism>
<feature type="active site" evidence="9">
    <location>
        <position position="291"/>
    </location>
</feature>
<evidence type="ECO:0000256" key="10">
    <source>
        <dbReference type="SAM" id="MobiDB-lite"/>
    </source>
</evidence>
<dbReference type="HAMAP" id="MF_01917">
    <property type="entry name" value="Cardiolipin_synth_ClsB"/>
    <property type="match status" value="1"/>
</dbReference>
<keyword evidence="8 9" id="KW-1208">Phospholipid metabolism</keyword>
<dbReference type="Proteomes" id="UP000601597">
    <property type="component" value="Unassembled WGS sequence"/>
</dbReference>
<protein>
    <recommendedName>
        <fullName evidence="9">Cardiolipin synthase B</fullName>
        <shortName evidence="9">CL synthase</shortName>
        <ecNumber evidence="9">2.7.8.-</ecNumber>
    </recommendedName>
</protein>
<evidence type="ECO:0000259" key="11">
    <source>
        <dbReference type="PROSITE" id="PS50035"/>
    </source>
</evidence>
<evidence type="ECO:0000313" key="12">
    <source>
        <dbReference type="EMBL" id="GGY61387.1"/>
    </source>
</evidence>
<evidence type="ECO:0000256" key="4">
    <source>
        <dbReference type="ARBA" id="ARBA00022737"/>
    </source>
</evidence>
<name>A0ABQ3AR22_9GAMM</name>
<evidence type="ECO:0000256" key="6">
    <source>
        <dbReference type="ARBA" id="ARBA00023136"/>
    </source>
</evidence>
<keyword evidence="1 9" id="KW-1003">Cell membrane</keyword>
<proteinExistence type="inferred from homology"/>
<comment type="function">
    <text evidence="9">Catalyzes the phosphatidyl group transfer from one phosphatidylglycerol molecule to another to form cardiolipin (CL) (diphosphatidylglycerol) and glycerol.</text>
</comment>
<evidence type="ECO:0000256" key="7">
    <source>
        <dbReference type="ARBA" id="ARBA00023209"/>
    </source>
</evidence>
<feature type="compositionally biased region" description="Basic and acidic residues" evidence="10">
    <location>
        <begin position="401"/>
        <end position="410"/>
    </location>
</feature>
<comment type="subcellular location">
    <subcellularLocation>
        <location evidence="9">Cell membrane</location>
        <topology evidence="9">Peripheral membrane protein</topology>
    </subcellularLocation>
</comment>
<dbReference type="NCBIfam" id="NF008427">
    <property type="entry name" value="PRK11263.1"/>
    <property type="match status" value="1"/>
</dbReference>
<dbReference type="PANTHER" id="PTHR21248">
    <property type="entry name" value="CARDIOLIPIN SYNTHASE"/>
    <property type="match status" value="1"/>
</dbReference>
<dbReference type="InterPro" id="IPR025202">
    <property type="entry name" value="PLD-like_dom"/>
</dbReference>
<dbReference type="SUPFAM" id="SSF56024">
    <property type="entry name" value="Phospholipase D/nuclease"/>
    <property type="match status" value="2"/>
</dbReference>
<feature type="active site" evidence="9">
    <location>
        <position position="115"/>
    </location>
</feature>
<evidence type="ECO:0000256" key="3">
    <source>
        <dbReference type="ARBA" id="ARBA00022679"/>
    </source>
</evidence>